<keyword evidence="6" id="KW-0067">ATP-binding</keyword>
<dbReference type="InterPro" id="IPR047533">
    <property type="entry name" value="RecA-like_PEX6_r2"/>
</dbReference>
<evidence type="ECO:0000256" key="3">
    <source>
        <dbReference type="ARBA" id="ARBA00022593"/>
    </source>
</evidence>
<feature type="region of interest" description="Disordered" evidence="11">
    <location>
        <begin position="283"/>
        <end position="321"/>
    </location>
</feature>
<gene>
    <name evidence="13" type="ORF">L201_006531</name>
</gene>
<dbReference type="InterPro" id="IPR003959">
    <property type="entry name" value="ATPase_AAA_core"/>
</dbReference>
<keyword evidence="14" id="KW-1185">Reference proteome</keyword>
<dbReference type="InterPro" id="IPR041569">
    <property type="entry name" value="AAA_lid_3"/>
</dbReference>
<evidence type="ECO:0000256" key="1">
    <source>
        <dbReference type="ARBA" id="ARBA00004370"/>
    </source>
</evidence>
<evidence type="ECO:0000256" key="4">
    <source>
        <dbReference type="ARBA" id="ARBA00022741"/>
    </source>
</evidence>
<keyword evidence="5" id="KW-0378">Hydrolase</keyword>
<feature type="compositionally biased region" description="Basic and acidic residues" evidence="11">
    <location>
        <begin position="1221"/>
        <end position="1235"/>
    </location>
</feature>
<dbReference type="GO" id="GO:0005778">
    <property type="term" value="C:peroxisomal membrane"/>
    <property type="evidence" value="ECO:0007669"/>
    <property type="project" value="TreeGrafter"/>
</dbReference>
<dbReference type="CDD" id="cd19527">
    <property type="entry name" value="RecA-like_PEX6_r2"/>
    <property type="match status" value="1"/>
</dbReference>
<dbReference type="SMART" id="SM00382">
    <property type="entry name" value="AAA"/>
    <property type="match status" value="2"/>
</dbReference>
<dbReference type="GeneID" id="91097200"/>
<evidence type="ECO:0000256" key="6">
    <source>
        <dbReference type="ARBA" id="ARBA00022840"/>
    </source>
</evidence>
<keyword evidence="3" id="KW-0962">Peroxisome biogenesis</keyword>
<evidence type="ECO:0000259" key="12">
    <source>
        <dbReference type="SMART" id="SM00382"/>
    </source>
</evidence>
<name>A0AAX4K1T0_9TREE</name>
<evidence type="ECO:0000256" key="10">
    <source>
        <dbReference type="ARBA" id="ARBA00048778"/>
    </source>
</evidence>
<dbReference type="Proteomes" id="UP001355207">
    <property type="component" value="Chromosome 9"/>
</dbReference>
<comment type="catalytic activity">
    <reaction evidence="10">
        <text>ATP + H2O = ADP + phosphate + H(+)</text>
        <dbReference type="Rhea" id="RHEA:13065"/>
        <dbReference type="ChEBI" id="CHEBI:15377"/>
        <dbReference type="ChEBI" id="CHEBI:15378"/>
        <dbReference type="ChEBI" id="CHEBI:30616"/>
        <dbReference type="ChEBI" id="CHEBI:43474"/>
        <dbReference type="ChEBI" id="CHEBI:456216"/>
    </reaction>
    <physiologicalReaction direction="left-to-right" evidence="10">
        <dbReference type="Rhea" id="RHEA:13066"/>
    </physiologicalReaction>
</comment>
<dbReference type="InterPro" id="IPR003960">
    <property type="entry name" value="ATPase_AAA_CS"/>
</dbReference>
<feature type="region of interest" description="Disordered" evidence="11">
    <location>
        <begin position="1306"/>
        <end position="1353"/>
    </location>
</feature>
<dbReference type="Gene3D" id="3.40.50.300">
    <property type="entry name" value="P-loop containing nucleotide triphosphate hydrolases"/>
    <property type="match status" value="2"/>
</dbReference>
<evidence type="ECO:0000313" key="14">
    <source>
        <dbReference type="Proteomes" id="UP001355207"/>
    </source>
</evidence>
<evidence type="ECO:0000256" key="7">
    <source>
        <dbReference type="ARBA" id="ARBA00023136"/>
    </source>
</evidence>
<dbReference type="InterPro" id="IPR050168">
    <property type="entry name" value="AAA_ATPase_domain"/>
</dbReference>
<dbReference type="InterPro" id="IPR027417">
    <property type="entry name" value="P-loop_NTPase"/>
</dbReference>
<keyword evidence="4" id="KW-0547">Nucleotide-binding</keyword>
<dbReference type="GO" id="GO:0016887">
    <property type="term" value="F:ATP hydrolysis activity"/>
    <property type="evidence" value="ECO:0007669"/>
    <property type="project" value="InterPro"/>
</dbReference>
<dbReference type="PANTHER" id="PTHR23077:SF9">
    <property type="entry name" value="PEROXISOMAL ATPASE PEX6"/>
    <property type="match status" value="1"/>
</dbReference>
<dbReference type="RefSeq" id="XP_066078347.1">
    <property type="nucleotide sequence ID" value="XM_066222250.1"/>
</dbReference>
<feature type="region of interest" description="Disordered" evidence="11">
    <location>
        <begin position="1221"/>
        <end position="1245"/>
    </location>
</feature>
<evidence type="ECO:0000256" key="9">
    <source>
        <dbReference type="ARBA" id="ARBA00034920"/>
    </source>
</evidence>
<keyword evidence="7" id="KW-0472">Membrane</keyword>
<dbReference type="Pfam" id="PF23315">
    <property type="entry name" value="PEX6_4th"/>
    <property type="match status" value="1"/>
</dbReference>
<evidence type="ECO:0000256" key="2">
    <source>
        <dbReference type="ARBA" id="ARBA00006914"/>
    </source>
</evidence>
<sequence length="1353" mass="148869">MPTSYRPSRPTRAIINPLLSSTSTKSSIEPIAKASTSLWNRLSSLANTGESSGREKIAVAVEWPEDRRLGKGKEKSLVIWVERLHNTNDTEENTLYVHPALLPSFSITPLSTILHIHEPFELSLAIIQPVLDDRNDSLSTENDIDLSLLYSSQPGQTDYSESSSPNGHVHSDSHSSYYQPIIRQNDLLPISKHRLRVLLLEPVSQGILTPSTKIILSTEPYMPSSNSFPNEDEYENGDEFEIESSYSKTHLSLSNFDPDTFLTSDLSLSLSSTSNLDSLDLDGNVGKENENDELVNSISSSTSGSLTPRPGDTIRPLSPPTPLDDLVNINEEPERGVRFNPIIAKGNSDTDKNQDDICWLGVGGLGRAGIFEGDWVYLKSSDEGESSTSSSNQSGRLVKALAWERLNEYDDELPSNPILLPPSLYRSLISPSSITKSIIVQPTSFGARKPTLPIAKTITLARIATSEGVDKRYERSWLKGLKSFFSDKRDDKNKGKGKETEFMNKLVKRGDMIPIPVYLSKPLSSEENTDAQDDSDGDEDEDGLQTSFNWGSSKSPNTAVVYFTITSLSYDHLVPLEEDFKSSISSKARAGELGCWVDVNNETKMVLTGMEKDKIDNRQGDLVWYNIDPSPTPFGTAAVTKLRDLLKTPFMNPSLSALIQLSILVKGARGSGKRSLISSVSQELGYNIINVECYDIIGDTPAVTSGSLLARLEKAKLCSPSLLVLNHVEALAKKTESSVLGRPPAIVKVLEEVIESAKSSTDWPVAVIGTTIDADSIPNELLGCFKQDVEIRAPNESERLVIINNALSCHTISPDVDLKNIARQTAALHAGDIQSLIKRAYDLSLNRINTSSNSSVNSIKSAQLAGLSISAKDLNEAINEARNSYSDSIGAPKIPNVTWDDVGGLANVKQDILDTVQLPLERGDLFGDGLKKRSGILLYGPPGTGKTLLAKAVATSCSLNFLSVKGPELLNMYIGESEANVRRLFQRARDASPCVIFMDELDSVAPKRGNQGDSGGVMDRIVSQLLAELDGMSGGSSGESSQVFVLGATNRPDLLDQALLRPGRFDKMLYLSVPTTHQAQYDILKALTRKFTLAENLDLRDIAEKCEFNFTGADLYALCSDAMLNSMTRTAESIDEKIIQLSNQYDKPQNENGNGKKTRKPWKGELTTQYYLSKLAKPSEIQVKVTKEDFELALNKLIPSVSKEEMNHYEQVQKEFKSFNIGGDKEEPQNDHLENEGGAQDEEEAQKKTHNLIALHLDGIKEHGIQNSVQFDHNHQAENRELEDMYGSLAGEYTINGIIGNEHNHKEEKEHYHQESKEDVNGHQPKIDRKGKGKAEQIDGHQEEEVENGQGAH</sequence>
<feature type="compositionally biased region" description="Acidic residues" evidence="11">
    <location>
        <begin position="527"/>
        <end position="543"/>
    </location>
</feature>
<feature type="compositionally biased region" description="Polar residues" evidence="11">
    <location>
        <begin position="155"/>
        <end position="166"/>
    </location>
</feature>
<feature type="compositionally biased region" description="Basic and acidic residues" evidence="11">
    <location>
        <begin position="1306"/>
        <end position="1343"/>
    </location>
</feature>
<evidence type="ECO:0000313" key="13">
    <source>
        <dbReference type="EMBL" id="WWC91585.1"/>
    </source>
</evidence>
<reference evidence="13 14" key="1">
    <citation type="submission" date="2024-01" db="EMBL/GenBank/DDBJ databases">
        <title>Comparative genomics of Cryptococcus and Kwoniella reveals pathogenesis evolution and contrasting modes of karyotype evolution via chromosome fusion or intercentromeric recombination.</title>
        <authorList>
            <person name="Coelho M.A."/>
            <person name="David-Palma M."/>
            <person name="Shea T."/>
            <person name="Bowers K."/>
            <person name="McGinley-Smith S."/>
            <person name="Mohammad A.W."/>
            <person name="Gnirke A."/>
            <person name="Yurkov A.M."/>
            <person name="Nowrousian M."/>
            <person name="Sun S."/>
            <person name="Cuomo C.A."/>
            <person name="Heitman J."/>
        </authorList>
    </citation>
    <scope>NUCLEOTIDE SEQUENCE [LARGE SCALE GENOMIC DNA]</scope>
    <source>
        <strain evidence="13 14">CBS 6074</strain>
    </source>
</reference>
<dbReference type="Pfam" id="PF00004">
    <property type="entry name" value="AAA"/>
    <property type="match status" value="2"/>
</dbReference>
<protein>
    <recommendedName>
        <fullName evidence="8">Peroxisomal ATPase PEX6</fullName>
    </recommendedName>
    <alternativeName>
        <fullName evidence="9">Peroxin-6</fullName>
    </alternativeName>
</protein>
<feature type="domain" description="AAA+ ATPase" evidence="12">
    <location>
        <begin position="659"/>
        <end position="795"/>
    </location>
</feature>
<dbReference type="Pfam" id="PF17862">
    <property type="entry name" value="AAA_lid_3"/>
    <property type="match status" value="1"/>
</dbReference>
<feature type="domain" description="AAA+ ATPase" evidence="12">
    <location>
        <begin position="932"/>
        <end position="1075"/>
    </location>
</feature>
<dbReference type="InterPro" id="IPR003593">
    <property type="entry name" value="AAA+_ATPase"/>
</dbReference>
<dbReference type="FunFam" id="3.40.50.300:FF:000109">
    <property type="entry name" value="Peroxisomal biogenesis factor 6"/>
    <property type="match status" value="1"/>
</dbReference>
<evidence type="ECO:0000256" key="5">
    <source>
        <dbReference type="ARBA" id="ARBA00022801"/>
    </source>
</evidence>
<dbReference type="EMBL" id="CP144106">
    <property type="protein sequence ID" value="WWC91585.1"/>
    <property type="molecule type" value="Genomic_DNA"/>
</dbReference>
<dbReference type="GO" id="GO:0005524">
    <property type="term" value="F:ATP binding"/>
    <property type="evidence" value="ECO:0007669"/>
    <property type="project" value="UniProtKB-KW"/>
</dbReference>
<evidence type="ECO:0000256" key="11">
    <source>
        <dbReference type="SAM" id="MobiDB-lite"/>
    </source>
</evidence>
<dbReference type="GO" id="GO:0005829">
    <property type="term" value="C:cytosol"/>
    <property type="evidence" value="ECO:0007669"/>
    <property type="project" value="TreeGrafter"/>
</dbReference>
<dbReference type="PROSITE" id="PS00674">
    <property type="entry name" value="AAA"/>
    <property type="match status" value="1"/>
</dbReference>
<accession>A0AAX4K1T0</accession>
<dbReference type="SUPFAM" id="SSF52540">
    <property type="entry name" value="P-loop containing nucleoside triphosphate hydrolases"/>
    <property type="match status" value="2"/>
</dbReference>
<dbReference type="Gene3D" id="1.10.8.60">
    <property type="match status" value="2"/>
</dbReference>
<organism evidence="13 14">
    <name type="scientific">Kwoniella dendrophila CBS 6074</name>
    <dbReference type="NCBI Taxonomy" id="1295534"/>
    <lineage>
        <taxon>Eukaryota</taxon>
        <taxon>Fungi</taxon>
        <taxon>Dikarya</taxon>
        <taxon>Basidiomycota</taxon>
        <taxon>Agaricomycotina</taxon>
        <taxon>Tremellomycetes</taxon>
        <taxon>Tremellales</taxon>
        <taxon>Cryptococcaceae</taxon>
        <taxon>Kwoniella</taxon>
    </lineage>
</organism>
<feature type="region of interest" description="Disordered" evidence="11">
    <location>
        <begin position="523"/>
        <end position="551"/>
    </location>
</feature>
<dbReference type="GO" id="GO:0016558">
    <property type="term" value="P:protein import into peroxisome matrix"/>
    <property type="evidence" value="ECO:0007669"/>
    <property type="project" value="TreeGrafter"/>
</dbReference>
<proteinExistence type="inferred from homology"/>
<dbReference type="PANTHER" id="PTHR23077">
    <property type="entry name" value="AAA-FAMILY ATPASE"/>
    <property type="match status" value="1"/>
</dbReference>
<dbReference type="InterPro" id="IPR056995">
    <property type="entry name" value="PEX6_4th_dom"/>
</dbReference>
<comment type="subcellular location">
    <subcellularLocation>
        <location evidence="1">Membrane</location>
    </subcellularLocation>
</comment>
<comment type="similarity">
    <text evidence="2">Belongs to the AAA ATPase family.</text>
</comment>
<evidence type="ECO:0000256" key="8">
    <source>
        <dbReference type="ARBA" id="ARBA00034811"/>
    </source>
</evidence>
<feature type="region of interest" description="Disordered" evidence="11">
    <location>
        <begin position="155"/>
        <end position="175"/>
    </location>
</feature>